<name>A0AA43QQH3_9LECA</name>
<feature type="region of interest" description="Disordered" evidence="7">
    <location>
        <begin position="226"/>
        <end position="246"/>
    </location>
</feature>
<evidence type="ECO:0000256" key="6">
    <source>
        <dbReference type="ARBA" id="ARBA00023136"/>
    </source>
</evidence>
<dbReference type="EMBL" id="JAPUFD010000007">
    <property type="protein sequence ID" value="MDI1488540.1"/>
    <property type="molecule type" value="Genomic_DNA"/>
</dbReference>
<feature type="compositionally biased region" description="Pro residues" evidence="7">
    <location>
        <begin position="724"/>
        <end position="751"/>
    </location>
</feature>
<dbReference type="SMART" id="SM00665">
    <property type="entry name" value="B561"/>
    <property type="match status" value="1"/>
</dbReference>
<protein>
    <recommendedName>
        <fullName evidence="9">Cytochrome b561 domain-containing protein</fullName>
    </recommendedName>
</protein>
<organism evidence="10 11">
    <name type="scientific">Ramalina farinacea</name>
    <dbReference type="NCBI Taxonomy" id="258253"/>
    <lineage>
        <taxon>Eukaryota</taxon>
        <taxon>Fungi</taxon>
        <taxon>Dikarya</taxon>
        <taxon>Ascomycota</taxon>
        <taxon>Pezizomycotina</taxon>
        <taxon>Lecanoromycetes</taxon>
        <taxon>OSLEUM clade</taxon>
        <taxon>Lecanoromycetidae</taxon>
        <taxon>Lecanorales</taxon>
        <taxon>Lecanorineae</taxon>
        <taxon>Ramalinaceae</taxon>
        <taxon>Ramalina</taxon>
    </lineage>
</organism>
<dbReference type="Pfam" id="PF13279">
    <property type="entry name" value="4HBT_2"/>
    <property type="match status" value="1"/>
</dbReference>
<feature type="compositionally biased region" description="Polar residues" evidence="7">
    <location>
        <begin position="499"/>
        <end position="510"/>
    </location>
</feature>
<dbReference type="Proteomes" id="UP001161017">
    <property type="component" value="Unassembled WGS sequence"/>
</dbReference>
<evidence type="ECO:0000313" key="10">
    <source>
        <dbReference type="EMBL" id="MDI1488540.1"/>
    </source>
</evidence>
<feature type="compositionally biased region" description="Low complexity" evidence="7">
    <location>
        <begin position="575"/>
        <end position="584"/>
    </location>
</feature>
<dbReference type="InterPro" id="IPR029069">
    <property type="entry name" value="HotDog_dom_sf"/>
</dbReference>
<feature type="region of interest" description="Disordered" evidence="7">
    <location>
        <begin position="273"/>
        <end position="311"/>
    </location>
</feature>
<dbReference type="CDD" id="cd00586">
    <property type="entry name" value="4HBT"/>
    <property type="match status" value="1"/>
</dbReference>
<dbReference type="PROSITE" id="PS50939">
    <property type="entry name" value="CYTOCHROME_B561"/>
    <property type="match status" value="1"/>
</dbReference>
<feature type="compositionally biased region" description="Low complexity" evidence="7">
    <location>
        <begin position="523"/>
        <end position="534"/>
    </location>
</feature>
<keyword evidence="6 8" id="KW-0472">Membrane</keyword>
<dbReference type="CDD" id="cd08760">
    <property type="entry name" value="Cyt_b561_FRRS1_like"/>
    <property type="match status" value="1"/>
</dbReference>
<evidence type="ECO:0000256" key="7">
    <source>
        <dbReference type="SAM" id="MobiDB-lite"/>
    </source>
</evidence>
<feature type="transmembrane region" description="Helical" evidence="8">
    <location>
        <begin position="134"/>
        <end position="154"/>
    </location>
</feature>
<dbReference type="Gene3D" id="1.20.120.1770">
    <property type="match status" value="1"/>
</dbReference>
<keyword evidence="3 8" id="KW-0812">Transmembrane</keyword>
<feature type="transmembrane region" description="Helical" evidence="8">
    <location>
        <begin position="251"/>
        <end position="269"/>
    </location>
</feature>
<keyword evidence="11" id="KW-1185">Reference proteome</keyword>
<feature type="compositionally biased region" description="Polar residues" evidence="7">
    <location>
        <begin position="629"/>
        <end position="642"/>
    </location>
</feature>
<feature type="region of interest" description="Disordered" evidence="7">
    <location>
        <begin position="459"/>
        <end position="792"/>
    </location>
</feature>
<keyword evidence="4" id="KW-0249">Electron transport</keyword>
<evidence type="ECO:0000256" key="5">
    <source>
        <dbReference type="ARBA" id="ARBA00022989"/>
    </source>
</evidence>
<evidence type="ECO:0000313" key="11">
    <source>
        <dbReference type="Proteomes" id="UP001161017"/>
    </source>
</evidence>
<feature type="compositionally biased region" description="Basic and acidic residues" evidence="7">
    <location>
        <begin position="535"/>
        <end position="548"/>
    </location>
</feature>
<dbReference type="GO" id="GO:0016020">
    <property type="term" value="C:membrane"/>
    <property type="evidence" value="ECO:0007669"/>
    <property type="project" value="UniProtKB-SubCell"/>
</dbReference>
<feature type="transmembrane region" description="Helical" evidence="8">
    <location>
        <begin position="99"/>
        <end position="122"/>
    </location>
</feature>
<gene>
    <name evidence="10" type="ORF">OHK93_007815</name>
</gene>
<feature type="transmembrane region" description="Helical" evidence="8">
    <location>
        <begin position="66"/>
        <end position="87"/>
    </location>
</feature>
<keyword evidence="5 8" id="KW-1133">Transmembrane helix</keyword>
<reference evidence="10" key="1">
    <citation type="journal article" date="2023" name="Genome Biol. Evol.">
        <title>First Whole Genome Sequence and Flow Cytometry Genome Size Data for the Lichen-Forming Fungus Ramalina farinacea (Ascomycota).</title>
        <authorList>
            <person name="Llewellyn T."/>
            <person name="Mian S."/>
            <person name="Hill R."/>
            <person name="Leitch I.J."/>
            <person name="Gaya E."/>
        </authorList>
    </citation>
    <scope>NUCLEOTIDE SEQUENCE</scope>
    <source>
        <strain evidence="10">LIQ254RAFAR</strain>
    </source>
</reference>
<feature type="compositionally biased region" description="Basic and acidic residues" evidence="7">
    <location>
        <begin position="694"/>
        <end position="715"/>
    </location>
</feature>
<proteinExistence type="predicted"/>
<dbReference type="PANTHER" id="PTHR47797">
    <property type="entry name" value="DEHYDROGENASE, PUTATIVE (AFU_ORTHOLOGUE AFUA_8G05805)-RELATED"/>
    <property type="match status" value="1"/>
</dbReference>
<dbReference type="PANTHER" id="PTHR47797:SF3">
    <property type="entry name" value="CYTOCHROME B561 DOMAIN-CONTAINING PROTEIN"/>
    <property type="match status" value="1"/>
</dbReference>
<keyword evidence="2" id="KW-0813">Transport</keyword>
<evidence type="ECO:0000256" key="4">
    <source>
        <dbReference type="ARBA" id="ARBA00022982"/>
    </source>
</evidence>
<dbReference type="AlphaFoldDB" id="A0AA43QQH3"/>
<feature type="domain" description="Cytochrome b561" evidence="9">
    <location>
        <begin position="31"/>
        <end position="225"/>
    </location>
</feature>
<accession>A0AA43QQH3</accession>
<evidence type="ECO:0000256" key="3">
    <source>
        <dbReference type="ARBA" id="ARBA00022692"/>
    </source>
</evidence>
<dbReference type="Gene3D" id="3.10.129.10">
    <property type="entry name" value="Hotdog Thioesterase"/>
    <property type="match status" value="1"/>
</dbReference>
<dbReference type="InterPro" id="IPR006593">
    <property type="entry name" value="Cyt_b561/ferric_Rdtase_TM"/>
</dbReference>
<feature type="transmembrane region" description="Helical" evidence="8">
    <location>
        <begin position="200"/>
        <end position="218"/>
    </location>
</feature>
<feature type="compositionally biased region" description="Basic and acidic residues" evidence="7">
    <location>
        <begin position="778"/>
        <end position="792"/>
    </location>
</feature>
<feature type="transmembrane region" description="Helical" evidence="8">
    <location>
        <begin position="174"/>
        <end position="194"/>
    </location>
</feature>
<feature type="compositionally biased region" description="Low complexity" evidence="7">
    <location>
        <begin position="606"/>
        <end position="619"/>
    </location>
</feature>
<evidence type="ECO:0000259" key="9">
    <source>
        <dbReference type="PROSITE" id="PS50939"/>
    </source>
</evidence>
<feature type="region of interest" description="Disordered" evidence="7">
    <location>
        <begin position="357"/>
        <end position="435"/>
    </location>
</feature>
<evidence type="ECO:0000256" key="1">
    <source>
        <dbReference type="ARBA" id="ARBA00004370"/>
    </source>
</evidence>
<dbReference type="Pfam" id="PF03188">
    <property type="entry name" value="Cytochrom_B561"/>
    <property type="match status" value="1"/>
</dbReference>
<feature type="compositionally biased region" description="Low complexity" evidence="7">
    <location>
        <begin position="371"/>
        <end position="386"/>
    </location>
</feature>
<comment type="subcellular location">
    <subcellularLocation>
        <location evidence="1">Membrane</location>
    </subcellularLocation>
</comment>
<sequence>MSPSPQLAPAGSSSYSSDTMTVGDGTWDSSRNKFLLPNLVGLNFDTMRYNGMGNRFRELPGYHDLIRAHGTIAAITFLGVVPAAILTARFSRSRMRIRYHIWLQILTVLLVIVVFTLGTVAVGPSRKLSNPHHGIGTAIFVLVLVQFIWGWWMYRKEKKHRSAQEPLKVTLHHWLGRAIALLALAQIPLGLTLYGSPLVLFILYTLAVFALVIINFWLTRDQERRGGSDYDSYGTAGSVDNRPPRSRSGGWWKAILAGLGIYAIVNRFSRRRRDREDDRPAGSAIGGSHRPTGSYVDDEKLSQHEADQDRDDRWEDRILKVAAPIGLAALVGNFFERRYQKRKPYLNDFESTTHDGSYVGHGALPPGGPIPAGQQPLPQPGQYGQVGQYGGPVTPGGPVAANPPLSSSHHPLNQRHSRESSYVSDDFASASAEPRRSHRFRDGIATLGAIGFAKSLFSRRRSDRDDGRYEEEEARMQGQHLTGGGDYSPRRHRPGAGSVTESSVTNQHPSHPSHAQGIPPIPAGTYAAGTTAAAEADHERERERRRQEALPLGGVLRPTAMPDIPPDPQGIFHPESTSSESYSSAGGRNHRRHRSRQGGTGADVIGAPPGAAAAEASSSRQNKQDRRQSTSAGEDSGVTSPPVSVRVKMHKDGRHVTLSRLPEAEAEARRRRAANSRSDAGSSLSGDGTGAGFRRRETQDRQHAEAMRIESERLAAARTQAQNPPMPTTPTNVPAPPPIPDSPNGVRPPPGGSVGSPGTYETDASTDYASNRRRRRAERAQARQAKVEREARTDLKSRLGKCIIFGLSNSQVDEAGDIARTIARDWRDLLAGSEGYLTGKERAGFEGREVVWGDMDFMCKGHVNNVMYVRYAESGRVNWAQNYAHHIDPKHKKEWSELCSSKGDGMILRSIKVDYKFPMTWPDKISVYHKLRSAPTSTTDSFILDVLILSEKHRRPAARCVEDIVIYDYQKAQKTPLLDFMVQQFRETFRMQEESKAQNSKRIGDLLERVDSLEKASWNRPDAAEDMGTSK</sequence>
<comment type="caution">
    <text evidence="10">The sequence shown here is derived from an EMBL/GenBank/DDBJ whole genome shotgun (WGS) entry which is preliminary data.</text>
</comment>
<feature type="compositionally biased region" description="Basic and acidic residues" evidence="7">
    <location>
        <begin position="297"/>
        <end position="311"/>
    </location>
</feature>
<evidence type="ECO:0000256" key="8">
    <source>
        <dbReference type="SAM" id="Phobius"/>
    </source>
</evidence>
<dbReference type="SUPFAM" id="SSF54637">
    <property type="entry name" value="Thioesterase/thiol ester dehydrase-isomerase"/>
    <property type="match status" value="1"/>
</dbReference>
<evidence type="ECO:0000256" key="2">
    <source>
        <dbReference type="ARBA" id="ARBA00022448"/>
    </source>
</evidence>